<keyword evidence="2" id="KW-1185">Reference proteome</keyword>
<sequence length="119" mass="13760">MVICSTNKNESTWLAELREDRDYSQLIYDLASKKLDKNRISVKVPRCSNKFVVADFAIENGDLVLLDDDRSMKIVPKSCKKACIRGDPYSCYGRASEHKEDAIEAEKNLYFGKEWRRMS</sequence>
<evidence type="ECO:0000313" key="2">
    <source>
        <dbReference type="Proteomes" id="UP000024635"/>
    </source>
</evidence>
<evidence type="ECO:0000313" key="1">
    <source>
        <dbReference type="EMBL" id="EYB96102.1"/>
    </source>
</evidence>
<organism evidence="1 2">
    <name type="scientific">Ancylostoma ceylanicum</name>
    <dbReference type="NCBI Taxonomy" id="53326"/>
    <lineage>
        <taxon>Eukaryota</taxon>
        <taxon>Metazoa</taxon>
        <taxon>Ecdysozoa</taxon>
        <taxon>Nematoda</taxon>
        <taxon>Chromadorea</taxon>
        <taxon>Rhabditida</taxon>
        <taxon>Rhabditina</taxon>
        <taxon>Rhabditomorpha</taxon>
        <taxon>Strongyloidea</taxon>
        <taxon>Ancylostomatidae</taxon>
        <taxon>Ancylostomatinae</taxon>
        <taxon>Ancylostoma</taxon>
    </lineage>
</organism>
<gene>
    <name evidence="1" type="primary">Acey_s0153.g2909</name>
    <name evidence="1" type="ORF">Y032_0153g2909</name>
</gene>
<dbReference type="Proteomes" id="UP000024635">
    <property type="component" value="Unassembled WGS sequence"/>
</dbReference>
<protein>
    <submittedName>
        <fullName evidence="1">Uncharacterized protein</fullName>
    </submittedName>
</protein>
<accession>A0A016T092</accession>
<proteinExistence type="predicted"/>
<name>A0A016T092_9BILA</name>
<comment type="caution">
    <text evidence="1">The sequence shown here is derived from an EMBL/GenBank/DDBJ whole genome shotgun (WGS) entry which is preliminary data.</text>
</comment>
<dbReference type="EMBL" id="JARK01001489">
    <property type="protein sequence ID" value="EYB96102.1"/>
    <property type="molecule type" value="Genomic_DNA"/>
</dbReference>
<dbReference type="AlphaFoldDB" id="A0A016T092"/>
<reference evidence="2" key="1">
    <citation type="journal article" date="2015" name="Nat. Genet.">
        <title>The genome and transcriptome of the zoonotic hookworm Ancylostoma ceylanicum identify infection-specific gene families.</title>
        <authorList>
            <person name="Schwarz E.M."/>
            <person name="Hu Y."/>
            <person name="Antoshechkin I."/>
            <person name="Miller M.M."/>
            <person name="Sternberg P.W."/>
            <person name="Aroian R.V."/>
        </authorList>
    </citation>
    <scope>NUCLEOTIDE SEQUENCE</scope>
    <source>
        <strain evidence="2">HY135</strain>
    </source>
</reference>